<dbReference type="EMBL" id="JAEUGD010000043">
    <property type="protein sequence ID" value="MBL6447549.1"/>
    <property type="molecule type" value="Genomic_DNA"/>
</dbReference>
<evidence type="ECO:0000259" key="2">
    <source>
        <dbReference type="Pfam" id="PF01464"/>
    </source>
</evidence>
<organism evidence="3 4">
    <name type="scientific">Fulvivirga marina</name>
    <dbReference type="NCBI Taxonomy" id="2494733"/>
    <lineage>
        <taxon>Bacteria</taxon>
        <taxon>Pseudomonadati</taxon>
        <taxon>Bacteroidota</taxon>
        <taxon>Cytophagia</taxon>
        <taxon>Cytophagales</taxon>
        <taxon>Fulvivirgaceae</taxon>
        <taxon>Fulvivirga</taxon>
    </lineage>
</organism>
<dbReference type="Gene3D" id="1.10.530.10">
    <property type="match status" value="1"/>
</dbReference>
<evidence type="ECO:0000313" key="4">
    <source>
        <dbReference type="Proteomes" id="UP000614216"/>
    </source>
</evidence>
<dbReference type="RefSeq" id="WP_202857080.1">
    <property type="nucleotide sequence ID" value="NZ_JAEUGD010000043.1"/>
</dbReference>
<dbReference type="AlphaFoldDB" id="A0A937FWV7"/>
<feature type="domain" description="Transglycosylase SLT" evidence="2">
    <location>
        <begin position="132"/>
        <end position="222"/>
    </location>
</feature>
<evidence type="ECO:0000313" key="3">
    <source>
        <dbReference type="EMBL" id="MBL6447549.1"/>
    </source>
</evidence>
<reference evidence="3" key="1">
    <citation type="submission" date="2021-01" db="EMBL/GenBank/DDBJ databases">
        <title>Fulvivirga kasyanovii gen. nov., sp nov., a novel member of the phylum Bacteroidetes isolated from seawater in a mussel farm.</title>
        <authorList>
            <person name="Zhao L.-H."/>
            <person name="Wang Z.-J."/>
        </authorList>
    </citation>
    <scope>NUCLEOTIDE SEQUENCE</scope>
    <source>
        <strain evidence="3">29W222</strain>
    </source>
</reference>
<evidence type="ECO:0000256" key="1">
    <source>
        <dbReference type="ARBA" id="ARBA00007734"/>
    </source>
</evidence>
<gene>
    <name evidence="3" type="ORF">JMN32_14620</name>
</gene>
<dbReference type="SUPFAM" id="SSF53955">
    <property type="entry name" value="Lysozyme-like"/>
    <property type="match status" value="1"/>
</dbReference>
<sequence length="323" mass="37452">MKYFPHAISLLALILVCAYIKYDSEQSRTSDIHAVPQQQNQGNYAFYKVDNPPAGEYAGYLNAVSLELPGELYFAGERVPLEIPDVRERLDRELHINTYWHSSTIFLIKRAHQWLPQIEKILAKNGIPDDFKYLTAIEGGFVNAVSPANAVGFWQILESSGEENGLEITKEVDERYDPLKATEAACKYLEKAHRKFDNWTNAAASYNRGMAGLQRALNNQKVDSYYDLLLNEETSRYVFRILAIKEIIENPKKYGFNIDKRHLYDPEELRYVEIDHDIKDLVAFSKDQGINYKLLKRHNPWLRQDHLDVKRNKTYRIAIPLNP</sequence>
<dbReference type="Proteomes" id="UP000614216">
    <property type="component" value="Unassembled WGS sequence"/>
</dbReference>
<dbReference type="InterPro" id="IPR023346">
    <property type="entry name" value="Lysozyme-like_dom_sf"/>
</dbReference>
<accession>A0A937FWV7</accession>
<name>A0A937FWV7_9BACT</name>
<protein>
    <submittedName>
        <fullName evidence="3">Lytic transglycosylase domain-containing protein</fullName>
    </submittedName>
</protein>
<dbReference type="CDD" id="cd16894">
    <property type="entry name" value="MltD-like"/>
    <property type="match status" value="1"/>
</dbReference>
<dbReference type="Pfam" id="PF01464">
    <property type="entry name" value="SLT"/>
    <property type="match status" value="1"/>
</dbReference>
<proteinExistence type="inferred from homology"/>
<dbReference type="PANTHER" id="PTHR37423">
    <property type="entry name" value="SOLUBLE LYTIC MUREIN TRANSGLYCOSYLASE-RELATED"/>
    <property type="match status" value="1"/>
</dbReference>
<dbReference type="InterPro" id="IPR008258">
    <property type="entry name" value="Transglycosylase_SLT_dom_1"/>
</dbReference>
<dbReference type="PANTHER" id="PTHR37423:SF2">
    <property type="entry name" value="MEMBRANE-BOUND LYTIC MUREIN TRANSGLYCOSYLASE C"/>
    <property type="match status" value="1"/>
</dbReference>
<comment type="similarity">
    <text evidence="1">Belongs to the transglycosylase Slt family.</text>
</comment>
<keyword evidence="4" id="KW-1185">Reference proteome</keyword>
<comment type="caution">
    <text evidence="3">The sequence shown here is derived from an EMBL/GenBank/DDBJ whole genome shotgun (WGS) entry which is preliminary data.</text>
</comment>